<dbReference type="EMBL" id="FONZ01000001">
    <property type="protein sequence ID" value="SFE71998.1"/>
    <property type="molecule type" value="Genomic_DNA"/>
</dbReference>
<comment type="cofactor">
    <cofactor evidence="6">
        <name>Mg(2+)</name>
        <dbReference type="ChEBI" id="CHEBI:18420"/>
    </cofactor>
    <cofactor evidence="6">
        <name>Mn(2+)</name>
        <dbReference type="ChEBI" id="CHEBI:29035"/>
    </cofactor>
</comment>
<evidence type="ECO:0000256" key="6">
    <source>
        <dbReference type="HAMAP-Rule" id="MF_01659"/>
    </source>
</evidence>
<dbReference type="Pfam" id="PF02775">
    <property type="entry name" value="TPP_enzyme_C"/>
    <property type="match status" value="1"/>
</dbReference>
<accession>A0A1I2CUQ9</accession>
<keyword evidence="11" id="KW-1185">Reference proteome</keyword>
<gene>
    <name evidence="6" type="primary">menD</name>
    <name evidence="10" type="ORF">SAMN04488035_0272</name>
</gene>
<dbReference type="GO" id="GO:0030976">
    <property type="term" value="F:thiamine pyrophosphate binding"/>
    <property type="evidence" value="ECO:0007669"/>
    <property type="project" value="UniProtKB-UniRule"/>
</dbReference>
<dbReference type="GO" id="GO:0070204">
    <property type="term" value="F:2-succinyl-5-enolpyruvyl-6-hydroxy-3-cyclohexene-1-carboxylic-acid synthase activity"/>
    <property type="evidence" value="ECO:0007669"/>
    <property type="project" value="UniProtKB-UniRule"/>
</dbReference>
<feature type="region of interest" description="Disordered" evidence="7">
    <location>
        <begin position="560"/>
        <end position="580"/>
    </location>
</feature>
<keyword evidence="3 6" id="KW-0460">Magnesium</keyword>
<comment type="pathway">
    <text evidence="6">Quinol/quinone metabolism; 1,4-dihydroxy-2-naphthoate biosynthesis; 1,4-dihydroxy-2-naphthoate from chorismate: step 2/7.</text>
</comment>
<sequence length="580" mass="58749">MTPPSVSAARELLAALAALGLRDLVLAPGSRSAPLAYAAAEAADAGWLRLHVRIDERAGGFLALGLARGAALAGEPRPVAVVTTSGTAVANLHPAVLEAHHAGVPLLLLTADRPHELRGTGANQTTEQVGIFAGAVRWQADVPAPDGRAGEARDLRALAARAVAAAVGARTGWPGPAHLNLSYRDPLAPEVIVDDAAPVAEDRGQTGPTTASEPTVVVAAGEPAVDWPLDDRPTVLVAGDGAGPRATALAEARGWPLLAESVSGAAGGPNLVAAHALVLAESALADDVARVIVLGRPTLSRPVQRLLASAGEVVVVAPGAQPWPDAARRADVVLPGIPASWWEPSPSDHAWLDRWCAAGQRAADAVTAELAARPTLTGLAVARAVAADLDAGDVLVVGSSNPARDLDTAAVWTEPPFVVANRGLAGIDGLVSTATGVALAAPAGARVRAYVGDLTFLHDVGGLLGAPGEPAPDLTIVVANDQGGSIFAGLEHGALGATTPTRAATFERVFGTPHTVDLAGLCRAYGVGHVAVHDAAGLAEALAAPSTGVRVVEARLTRSARRDDDAALRTRLRATPHPPR</sequence>
<dbReference type="UniPathway" id="UPA00079"/>
<dbReference type="PANTHER" id="PTHR42916:SF1">
    <property type="entry name" value="PROTEIN PHYLLO, CHLOROPLASTIC"/>
    <property type="match status" value="1"/>
</dbReference>
<dbReference type="GO" id="GO:0030145">
    <property type="term" value="F:manganese ion binding"/>
    <property type="evidence" value="ECO:0007669"/>
    <property type="project" value="UniProtKB-UniRule"/>
</dbReference>
<name>A0A1I2CUQ9_9MICO</name>
<dbReference type="RefSeq" id="WP_093374361.1">
    <property type="nucleotide sequence ID" value="NZ_BNAN01000001.1"/>
</dbReference>
<dbReference type="NCBIfam" id="TIGR00173">
    <property type="entry name" value="menD"/>
    <property type="match status" value="1"/>
</dbReference>
<evidence type="ECO:0000313" key="11">
    <source>
        <dbReference type="Proteomes" id="UP000198520"/>
    </source>
</evidence>
<reference evidence="11" key="1">
    <citation type="submission" date="2016-10" db="EMBL/GenBank/DDBJ databases">
        <authorList>
            <person name="Varghese N."/>
            <person name="Submissions S."/>
        </authorList>
    </citation>
    <scope>NUCLEOTIDE SEQUENCE [LARGE SCALE GENOMIC DNA]</scope>
    <source>
        <strain evidence="11">DSM 19083</strain>
    </source>
</reference>
<dbReference type="OrthoDB" id="9791859at2"/>
<comment type="cofactor">
    <cofactor evidence="6">
        <name>thiamine diphosphate</name>
        <dbReference type="ChEBI" id="CHEBI:58937"/>
    </cofactor>
    <text evidence="6">Binds 1 thiamine pyrophosphate per subunit.</text>
</comment>
<dbReference type="PIRSF" id="PIRSF004983">
    <property type="entry name" value="MenD"/>
    <property type="match status" value="1"/>
</dbReference>
<comment type="function">
    <text evidence="6">Catalyzes the thiamine diphosphate-dependent decarboxylation of 2-oxoglutarate and the subsequent addition of the resulting succinic semialdehyde-thiamine pyrophosphate anion to isochorismate to yield 2-succinyl-5-enolpyruvyl-6-hydroxy-3-cyclohexene-1-carboxylate (SEPHCHC).</text>
</comment>
<comment type="similarity">
    <text evidence="6">Belongs to the TPP enzyme family. MenD subfamily.</text>
</comment>
<evidence type="ECO:0000313" key="10">
    <source>
        <dbReference type="EMBL" id="SFE71998.1"/>
    </source>
</evidence>
<dbReference type="PANTHER" id="PTHR42916">
    <property type="entry name" value="2-SUCCINYL-5-ENOLPYRUVYL-6-HYDROXY-3-CYCLOHEXENE-1-CARBOXYLATE SYNTHASE"/>
    <property type="match status" value="1"/>
</dbReference>
<keyword evidence="1 6" id="KW-0808">Transferase</keyword>
<comment type="subunit">
    <text evidence="6">Homodimer.</text>
</comment>
<organism evidence="10 11">
    <name type="scientific">Flavimobilis marinus</name>
    <dbReference type="NCBI Taxonomy" id="285351"/>
    <lineage>
        <taxon>Bacteria</taxon>
        <taxon>Bacillati</taxon>
        <taxon>Actinomycetota</taxon>
        <taxon>Actinomycetes</taxon>
        <taxon>Micrococcales</taxon>
        <taxon>Jonesiaceae</taxon>
        <taxon>Flavimobilis</taxon>
    </lineage>
</organism>
<dbReference type="UniPathway" id="UPA01057">
    <property type="reaction ID" value="UER00164"/>
</dbReference>
<dbReference type="GO" id="GO:0009234">
    <property type="term" value="P:menaquinone biosynthetic process"/>
    <property type="evidence" value="ECO:0007669"/>
    <property type="project" value="UniProtKB-UniRule"/>
</dbReference>
<dbReference type="SUPFAM" id="SSF52518">
    <property type="entry name" value="Thiamin diphosphate-binding fold (THDP-binding)"/>
    <property type="match status" value="2"/>
</dbReference>
<keyword evidence="5 6" id="KW-0464">Manganese</keyword>
<evidence type="ECO:0000259" key="8">
    <source>
        <dbReference type="Pfam" id="PF02775"/>
    </source>
</evidence>
<feature type="domain" description="Thiamine pyrophosphate enzyme N-terminal TPP-binding" evidence="9">
    <location>
        <begin position="9"/>
        <end position="128"/>
    </location>
</feature>
<evidence type="ECO:0000256" key="3">
    <source>
        <dbReference type="ARBA" id="ARBA00022842"/>
    </source>
</evidence>
<dbReference type="STRING" id="285351.SAMN04488035_0272"/>
<feature type="domain" description="Thiamine pyrophosphate enzyme TPP-binding" evidence="8">
    <location>
        <begin position="418"/>
        <end position="544"/>
    </location>
</feature>
<dbReference type="EC" id="2.2.1.9" evidence="6"/>
<comment type="pathway">
    <text evidence="6">Quinol/quinone metabolism; menaquinone biosynthesis.</text>
</comment>
<evidence type="ECO:0000256" key="7">
    <source>
        <dbReference type="SAM" id="MobiDB-lite"/>
    </source>
</evidence>
<dbReference type="InterPro" id="IPR012001">
    <property type="entry name" value="Thiamin_PyroP_enz_TPP-bd_dom"/>
</dbReference>
<evidence type="ECO:0000259" key="9">
    <source>
        <dbReference type="Pfam" id="PF02776"/>
    </source>
</evidence>
<evidence type="ECO:0000256" key="5">
    <source>
        <dbReference type="ARBA" id="ARBA00023211"/>
    </source>
</evidence>
<dbReference type="Gene3D" id="3.40.50.970">
    <property type="match status" value="2"/>
</dbReference>
<dbReference type="InterPro" id="IPR004433">
    <property type="entry name" value="MenaQ_synth_MenD"/>
</dbReference>
<keyword evidence="6" id="KW-0474">Menaquinone biosynthesis</keyword>
<comment type="catalytic activity">
    <reaction evidence="6">
        <text>isochorismate + 2-oxoglutarate + H(+) = 5-enolpyruvoyl-6-hydroxy-2-succinyl-cyclohex-3-ene-1-carboxylate + CO2</text>
        <dbReference type="Rhea" id="RHEA:25593"/>
        <dbReference type="ChEBI" id="CHEBI:15378"/>
        <dbReference type="ChEBI" id="CHEBI:16526"/>
        <dbReference type="ChEBI" id="CHEBI:16810"/>
        <dbReference type="ChEBI" id="CHEBI:29780"/>
        <dbReference type="ChEBI" id="CHEBI:58818"/>
        <dbReference type="EC" id="2.2.1.9"/>
    </reaction>
</comment>
<dbReference type="InterPro" id="IPR011766">
    <property type="entry name" value="TPP_enzyme_TPP-bd"/>
</dbReference>
<protein>
    <recommendedName>
        <fullName evidence="6">2-succinyl-5-enolpyruvyl-6-hydroxy-3-cyclohexene-1-carboxylate synthase</fullName>
        <shortName evidence="6">SEPHCHC synthase</shortName>
        <ecNumber evidence="6">2.2.1.9</ecNumber>
    </recommendedName>
    <alternativeName>
        <fullName evidence="6">Menaquinone biosynthesis protein MenD</fullName>
    </alternativeName>
</protein>
<dbReference type="HAMAP" id="MF_01659">
    <property type="entry name" value="MenD"/>
    <property type="match status" value="1"/>
</dbReference>
<keyword evidence="4 6" id="KW-0786">Thiamine pyrophosphate</keyword>
<dbReference type="Proteomes" id="UP000198520">
    <property type="component" value="Unassembled WGS sequence"/>
</dbReference>
<dbReference type="AlphaFoldDB" id="A0A1I2CUQ9"/>
<dbReference type="InterPro" id="IPR029061">
    <property type="entry name" value="THDP-binding"/>
</dbReference>
<dbReference type="Gene3D" id="3.40.50.1220">
    <property type="entry name" value="TPP-binding domain"/>
    <property type="match status" value="1"/>
</dbReference>
<evidence type="ECO:0000256" key="2">
    <source>
        <dbReference type="ARBA" id="ARBA00022723"/>
    </source>
</evidence>
<feature type="compositionally biased region" description="Basic residues" evidence="7">
    <location>
        <begin position="570"/>
        <end position="580"/>
    </location>
</feature>
<dbReference type="GO" id="GO:0000287">
    <property type="term" value="F:magnesium ion binding"/>
    <property type="evidence" value="ECO:0007669"/>
    <property type="project" value="UniProtKB-UniRule"/>
</dbReference>
<dbReference type="Pfam" id="PF02776">
    <property type="entry name" value="TPP_enzyme_N"/>
    <property type="match status" value="1"/>
</dbReference>
<keyword evidence="2 6" id="KW-0479">Metal-binding</keyword>
<dbReference type="CDD" id="cd02009">
    <property type="entry name" value="TPP_SHCHC_synthase"/>
    <property type="match status" value="1"/>
</dbReference>
<proteinExistence type="inferred from homology"/>
<evidence type="ECO:0000256" key="4">
    <source>
        <dbReference type="ARBA" id="ARBA00023052"/>
    </source>
</evidence>
<evidence type="ECO:0000256" key="1">
    <source>
        <dbReference type="ARBA" id="ARBA00022679"/>
    </source>
</evidence>